<keyword evidence="3" id="KW-1185">Reference proteome</keyword>
<accession>A0AAD1UIE0</accession>
<name>A0AAD1UIE0_EUPCR</name>
<comment type="caution">
    <text evidence="2">The sequence shown here is derived from an EMBL/GenBank/DDBJ whole genome shotgun (WGS) entry which is preliminary data.</text>
</comment>
<protein>
    <submittedName>
        <fullName evidence="2">Uncharacterized protein</fullName>
    </submittedName>
</protein>
<feature type="compositionally biased region" description="Polar residues" evidence="1">
    <location>
        <begin position="188"/>
        <end position="198"/>
    </location>
</feature>
<organism evidence="2 3">
    <name type="scientific">Euplotes crassus</name>
    <dbReference type="NCBI Taxonomy" id="5936"/>
    <lineage>
        <taxon>Eukaryota</taxon>
        <taxon>Sar</taxon>
        <taxon>Alveolata</taxon>
        <taxon>Ciliophora</taxon>
        <taxon>Intramacronucleata</taxon>
        <taxon>Spirotrichea</taxon>
        <taxon>Hypotrichia</taxon>
        <taxon>Euplotida</taxon>
        <taxon>Euplotidae</taxon>
        <taxon>Moneuplotes</taxon>
    </lineage>
</organism>
<evidence type="ECO:0000313" key="2">
    <source>
        <dbReference type="EMBL" id="CAI2369329.1"/>
    </source>
</evidence>
<dbReference type="Proteomes" id="UP001295684">
    <property type="component" value="Unassembled WGS sequence"/>
</dbReference>
<evidence type="ECO:0000256" key="1">
    <source>
        <dbReference type="SAM" id="MobiDB-lite"/>
    </source>
</evidence>
<evidence type="ECO:0000313" key="3">
    <source>
        <dbReference type="Proteomes" id="UP001295684"/>
    </source>
</evidence>
<dbReference type="AlphaFoldDB" id="A0AAD1UIE0"/>
<sequence length="445" mass="50947">MELNLHKDFQTVCTLLKHNLTQISDVRKEMSKLKSKLLVEGSQYSDNIDLFQRKLKFIKYHTLSILHLSTLDGKENTSPSKEVHSPQVFEGNQRIVSSRCQTPAIISVQTKTPMSKPKKRRMKDYLKSIDKLSEQENLDFSADDISEAAKFSNLGKLEIKEELEEENGKDTILEPINNQEEQKDNSSLEKISPSSNILGESENLIGSPDMDDTIQDLTLKKYCMMSDQKEKEKSNLKEALSSSKFKVYSSNLRGEPRCDLCFQDCEISKLLSICNGEHKAHPECFKKRMYSYIETLKHPTLCIINNCKKCLPTKAIESIANKEDLSFVAYMHIDVNNACKKARSIAWCNNCHILSVLDRHERKGKLCDTCLGGLIKVRDLFRNSIVIENNQKTEEVKNQIKEYVKIKFKKCDTCPDFPNPAISLQKKCDAHNKNVQISKFFKVST</sequence>
<gene>
    <name evidence="2" type="ORF">ECRASSUSDP1_LOCUS10628</name>
</gene>
<reference evidence="2" key="1">
    <citation type="submission" date="2023-07" db="EMBL/GenBank/DDBJ databases">
        <authorList>
            <consortium name="AG Swart"/>
            <person name="Singh M."/>
            <person name="Singh A."/>
            <person name="Seah K."/>
            <person name="Emmerich C."/>
        </authorList>
    </citation>
    <scope>NUCLEOTIDE SEQUENCE</scope>
    <source>
        <strain evidence="2">DP1</strain>
    </source>
</reference>
<proteinExistence type="predicted"/>
<dbReference type="EMBL" id="CAMPGE010010480">
    <property type="protein sequence ID" value="CAI2369329.1"/>
    <property type="molecule type" value="Genomic_DNA"/>
</dbReference>
<feature type="region of interest" description="Disordered" evidence="1">
    <location>
        <begin position="165"/>
        <end position="210"/>
    </location>
</feature>